<dbReference type="InParanoid" id="A0A3N4KT28"/>
<sequence length="151" mass="17164">MADGLSLVANIIAVVQLVGGVGRYINEVKGASKSLKDFEREIESLRSILLKLRTFAEENPVIADSWSLTAPLDKCAADMTRINLELALVPKKKIWGIQLFWCQWPFKEKETLGFIERSERLKSIFILAMGELQQWVILDFLSLTFTEFQVS</sequence>
<evidence type="ECO:0008006" key="3">
    <source>
        <dbReference type="Google" id="ProtNLM"/>
    </source>
</evidence>
<proteinExistence type="predicted"/>
<dbReference type="AlphaFoldDB" id="A0A3N4KT28"/>
<accession>A0A3N4KT28</accession>
<dbReference type="Proteomes" id="UP000277580">
    <property type="component" value="Unassembled WGS sequence"/>
</dbReference>
<keyword evidence="2" id="KW-1185">Reference proteome</keyword>
<evidence type="ECO:0000313" key="2">
    <source>
        <dbReference type="Proteomes" id="UP000277580"/>
    </source>
</evidence>
<dbReference type="EMBL" id="ML119157">
    <property type="protein sequence ID" value="RPB08925.1"/>
    <property type="molecule type" value="Genomic_DNA"/>
</dbReference>
<protein>
    <recommendedName>
        <fullName evidence="3">Fungal N-terminal domain-containing protein</fullName>
    </recommendedName>
</protein>
<organism evidence="1 2">
    <name type="scientific">Morchella conica CCBAS932</name>
    <dbReference type="NCBI Taxonomy" id="1392247"/>
    <lineage>
        <taxon>Eukaryota</taxon>
        <taxon>Fungi</taxon>
        <taxon>Dikarya</taxon>
        <taxon>Ascomycota</taxon>
        <taxon>Pezizomycotina</taxon>
        <taxon>Pezizomycetes</taxon>
        <taxon>Pezizales</taxon>
        <taxon>Morchellaceae</taxon>
        <taxon>Morchella</taxon>
    </lineage>
</organism>
<reference evidence="1 2" key="1">
    <citation type="journal article" date="2018" name="Nat. Ecol. Evol.">
        <title>Pezizomycetes genomes reveal the molecular basis of ectomycorrhizal truffle lifestyle.</title>
        <authorList>
            <person name="Murat C."/>
            <person name="Payen T."/>
            <person name="Noel B."/>
            <person name="Kuo A."/>
            <person name="Morin E."/>
            <person name="Chen J."/>
            <person name="Kohler A."/>
            <person name="Krizsan K."/>
            <person name="Balestrini R."/>
            <person name="Da Silva C."/>
            <person name="Montanini B."/>
            <person name="Hainaut M."/>
            <person name="Levati E."/>
            <person name="Barry K.W."/>
            <person name="Belfiori B."/>
            <person name="Cichocki N."/>
            <person name="Clum A."/>
            <person name="Dockter R.B."/>
            <person name="Fauchery L."/>
            <person name="Guy J."/>
            <person name="Iotti M."/>
            <person name="Le Tacon F."/>
            <person name="Lindquist E.A."/>
            <person name="Lipzen A."/>
            <person name="Malagnac F."/>
            <person name="Mello A."/>
            <person name="Molinier V."/>
            <person name="Miyauchi S."/>
            <person name="Poulain J."/>
            <person name="Riccioni C."/>
            <person name="Rubini A."/>
            <person name="Sitrit Y."/>
            <person name="Splivallo R."/>
            <person name="Traeger S."/>
            <person name="Wang M."/>
            <person name="Zifcakova L."/>
            <person name="Wipf D."/>
            <person name="Zambonelli A."/>
            <person name="Paolocci F."/>
            <person name="Nowrousian M."/>
            <person name="Ottonello S."/>
            <person name="Baldrian P."/>
            <person name="Spatafora J.W."/>
            <person name="Henrissat B."/>
            <person name="Nagy L.G."/>
            <person name="Aury J.M."/>
            <person name="Wincker P."/>
            <person name="Grigoriev I.V."/>
            <person name="Bonfante P."/>
            <person name="Martin F.M."/>
        </authorList>
    </citation>
    <scope>NUCLEOTIDE SEQUENCE [LARGE SCALE GENOMIC DNA]</scope>
    <source>
        <strain evidence="1 2">CCBAS932</strain>
    </source>
</reference>
<dbReference type="OrthoDB" id="10411721at2759"/>
<evidence type="ECO:0000313" key="1">
    <source>
        <dbReference type="EMBL" id="RPB08925.1"/>
    </source>
</evidence>
<name>A0A3N4KT28_9PEZI</name>
<gene>
    <name evidence="1" type="ORF">P167DRAFT_329972</name>
</gene>